<dbReference type="AlphaFoldDB" id="A0A9R0R9T0"/>
<dbReference type="Proteomes" id="UP000324705">
    <property type="component" value="Chromosome 3A"/>
</dbReference>
<dbReference type="InterPro" id="IPR057135">
    <property type="entry name" value="At4g27190-like_LRR"/>
</dbReference>
<evidence type="ECO:0000259" key="1">
    <source>
        <dbReference type="Pfam" id="PF23247"/>
    </source>
</evidence>
<sequence length="600" mass="67790">MTNIRELNIEGVWGWQYSAELQGKLPNLQRLRLIKPTCQWDTSEDVDNAFTDKTSMEILDLSGNSDMKNLPTSLSKARSLEMLILDGCDGLENVGRLPSSLKYFSFDGHGPASQWTQTIELPPKQFWPSTTIDNNDSRISKISLEGCTQLENLYLCGLPNLVELDLSGTMIKVLDFNSMVVQVPRLKRLFLIGCKRLRAIVSLPESGSEVKHDLQLMCMDTRVGTVCPRPSINRTKSFRFKLHVVVMDARLTRSLKDGLSPYLYGFPPVDVYYNIHVTSSPVYDGLVQSEAAGKNKIGPGDQESLQQLLPAGLYSDVLCMVGVGDTPMQAFPQPPTIQLDRHIEIGKGSCYVGSELSRKLGELVGSSAESLHIHDVLIHATVPQYYWFGFLKWCCVERCPKLDVVFPWLSCGFDNLETFWASDLLMARWIWSKASGNIIFPRTDSFRNLQQIHLRSCLGLQFVLPLLVSSFPSLKTLHIIHCGELSHVFVLYEKITTHDVSFPKLTTIHLHDLPKLQQISSNFMMVAPALESIKIRGCWSLRRLPFVGARGQGEKKPAVEMEKDVWDALEWDADHRPDHFEAPLHSRYYKAKLPRVSVLR</sequence>
<keyword evidence="3" id="KW-1185">Reference proteome</keyword>
<protein>
    <recommendedName>
        <fullName evidence="1">Disease resistance protein At4g27190-like leucine-rich repeats domain-containing protein</fullName>
    </recommendedName>
</protein>
<dbReference type="InterPro" id="IPR050905">
    <property type="entry name" value="Plant_NBS-LRR"/>
</dbReference>
<dbReference type="EMBL" id="LT934115">
    <property type="protein sequence ID" value="VAH55666.1"/>
    <property type="molecule type" value="Genomic_DNA"/>
</dbReference>
<organism evidence="2 3">
    <name type="scientific">Triticum turgidum subsp. durum</name>
    <name type="common">Durum wheat</name>
    <name type="synonym">Triticum durum</name>
    <dbReference type="NCBI Taxonomy" id="4567"/>
    <lineage>
        <taxon>Eukaryota</taxon>
        <taxon>Viridiplantae</taxon>
        <taxon>Streptophyta</taxon>
        <taxon>Embryophyta</taxon>
        <taxon>Tracheophyta</taxon>
        <taxon>Spermatophyta</taxon>
        <taxon>Magnoliopsida</taxon>
        <taxon>Liliopsida</taxon>
        <taxon>Poales</taxon>
        <taxon>Poaceae</taxon>
        <taxon>BOP clade</taxon>
        <taxon>Pooideae</taxon>
        <taxon>Triticodae</taxon>
        <taxon>Triticeae</taxon>
        <taxon>Triticinae</taxon>
        <taxon>Triticum</taxon>
    </lineage>
</organism>
<name>A0A9R0R9T0_TRITD</name>
<feature type="domain" description="Disease resistance protein At4g27190-like leucine-rich repeats" evidence="1">
    <location>
        <begin position="443"/>
        <end position="544"/>
    </location>
</feature>
<dbReference type="SUPFAM" id="SSF52058">
    <property type="entry name" value="L domain-like"/>
    <property type="match status" value="1"/>
</dbReference>
<dbReference type="Gene3D" id="3.80.10.10">
    <property type="entry name" value="Ribonuclease Inhibitor"/>
    <property type="match status" value="3"/>
</dbReference>
<dbReference type="OMA" id="QWTQTIE"/>
<dbReference type="Gramene" id="TRITD3Av1G002940.1">
    <property type="protein sequence ID" value="TRITD3Av1G002940.1"/>
    <property type="gene ID" value="TRITD3Av1G002940"/>
</dbReference>
<gene>
    <name evidence="2" type="ORF">TRITD_3Av1G002940</name>
</gene>
<reference evidence="2 3" key="1">
    <citation type="submission" date="2017-09" db="EMBL/GenBank/DDBJ databases">
        <authorList>
            <consortium name="International Durum Wheat Genome Sequencing Consortium (IDWGSC)"/>
            <person name="Milanesi L."/>
        </authorList>
    </citation>
    <scope>NUCLEOTIDE SEQUENCE [LARGE SCALE GENOMIC DNA]</scope>
    <source>
        <strain evidence="3">cv. Svevo</strain>
    </source>
</reference>
<evidence type="ECO:0000313" key="3">
    <source>
        <dbReference type="Proteomes" id="UP000324705"/>
    </source>
</evidence>
<dbReference type="PANTHER" id="PTHR33463">
    <property type="entry name" value="NB-ARC DOMAIN-CONTAINING PROTEIN-RELATED"/>
    <property type="match status" value="1"/>
</dbReference>
<accession>A0A9R0R9T0</accession>
<evidence type="ECO:0000313" key="2">
    <source>
        <dbReference type="EMBL" id="VAH55666.1"/>
    </source>
</evidence>
<dbReference type="PANTHER" id="PTHR33463:SF206">
    <property type="entry name" value="FBD DOMAIN-CONTAINING PROTEIN"/>
    <property type="match status" value="1"/>
</dbReference>
<proteinExistence type="predicted"/>
<dbReference type="InterPro" id="IPR032675">
    <property type="entry name" value="LRR_dom_sf"/>
</dbReference>
<dbReference type="Pfam" id="PF23247">
    <property type="entry name" value="LRR_RPS2"/>
    <property type="match status" value="1"/>
</dbReference>